<organism evidence="1 2">
    <name type="scientific">Methanoplanus endosymbiosus</name>
    <dbReference type="NCBI Taxonomy" id="33865"/>
    <lineage>
        <taxon>Archaea</taxon>
        <taxon>Methanobacteriati</taxon>
        <taxon>Methanobacteriota</taxon>
        <taxon>Stenosarchaea group</taxon>
        <taxon>Methanomicrobia</taxon>
        <taxon>Methanomicrobiales</taxon>
        <taxon>Methanomicrobiaceae</taxon>
        <taxon>Methanoplanus</taxon>
    </lineage>
</organism>
<dbReference type="KEGG" id="mend:L6E24_05650"/>
<dbReference type="PANTHER" id="PTHR36454">
    <property type="entry name" value="LMO2823 PROTEIN"/>
    <property type="match status" value="1"/>
</dbReference>
<dbReference type="AlphaFoldDB" id="A0A9E7PQQ3"/>
<keyword evidence="2" id="KW-1185">Reference proteome</keyword>
<dbReference type="GeneID" id="74307162"/>
<dbReference type="Proteomes" id="UP001060368">
    <property type="component" value="Chromosome"/>
</dbReference>
<dbReference type="PIRSF" id="PIRSF033563">
    <property type="entry name" value="UCP033563"/>
    <property type="match status" value="1"/>
</dbReference>
<dbReference type="RefSeq" id="WP_257743739.1">
    <property type="nucleotide sequence ID" value="NZ_CP096115.1"/>
</dbReference>
<dbReference type="Pfam" id="PF06245">
    <property type="entry name" value="DUF1015"/>
    <property type="match status" value="1"/>
</dbReference>
<proteinExistence type="predicted"/>
<dbReference type="PANTHER" id="PTHR36454:SF1">
    <property type="entry name" value="DUF1015 DOMAIN-CONTAINING PROTEIN"/>
    <property type="match status" value="1"/>
</dbReference>
<protein>
    <submittedName>
        <fullName evidence="1">DUF1015 family protein</fullName>
    </submittedName>
</protein>
<dbReference type="EMBL" id="CP096115">
    <property type="protein sequence ID" value="UUX93602.1"/>
    <property type="molecule type" value="Genomic_DNA"/>
</dbReference>
<reference evidence="1" key="1">
    <citation type="submission" date="2022-04" db="EMBL/GenBank/DDBJ databases">
        <title>Complete genome of Methanoplanus endosymbiosus DSM 3599.</title>
        <authorList>
            <person name="Chen S.-C."/>
            <person name="You Y.-T."/>
            <person name="Zhou Y.-Z."/>
            <person name="Lai M.-C."/>
        </authorList>
    </citation>
    <scope>NUCLEOTIDE SEQUENCE</scope>
    <source>
        <strain evidence="1">DSM 3599</strain>
    </source>
</reference>
<name>A0A9E7PQQ3_9EURY</name>
<sequence>MVKIYPFKAVRPVREEAGNIASVPYDVVSTEEAKEIIEIQPNSFMRVIRSEATLPGVDPASPEVYDTASKNLNSLIEKGLLMQDTEPGIYLYRIKQGGNIYLGFVSCVSVGDYRADLIKKHEHTRYDKEEDRTKHIDTTNANTGLVVLLYRDSGDIYSYVNSLVPEGTPDAVARDGSGVVHELFRISDPRILTELEEIFSGVDSLYIADGHHRAKSSVNVAEKRESEGRMTSESDRFMAVIFAEDRVKIHGYSRLVTDLGKYNPETFMAEIKTRFEVKEYGEIDDTVFRIPPLKDFKIPIHTIHMYLAGKWYELSAPVKNPEDVIASLDVSVLQKEVMEDMLGITDPRKDPRLQYLGGARPLADLKVRVDSGAFAVAFSLQPVKVESVLSVADEGNVMPPKSTWFEPKLLSGLVIHTLE</sequence>
<gene>
    <name evidence="1" type="ORF">L6E24_05650</name>
</gene>
<evidence type="ECO:0000313" key="2">
    <source>
        <dbReference type="Proteomes" id="UP001060368"/>
    </source>
</evidence>
<accession>A0A9E7PQQ3</accession>
<dbReference type="InterPro" id="IPR008323">
    <property type="entry name" value="UCP033563"/>
</dbReference>
<evidence type="ECO:0000313" key="1">
    <source>
        <dbReference type="EMBL" id="UUX93602.1"/>
    </source>
</evidence>